<organism evidence="1">
    <name type="scientific">marine sediment metagenome</name>
    <dbReference type="NCBI Taxonomy" id="412755"/>
    <lineage>
        <taxon>unclassified sequences</taxon>
        <taxon>metagenomes</taxon>
        <taxon>ecological metagenomes</taxon>
    </lineage>
</organism>
<comment type="caution">
    <text evidence="1">The sequence shown here is derived from an EMBL/GenBank/DDBJ whole genome shotgun (WGS) entry which is preliminary data.</text>
</comment>
<dbReference type="AlphaFoldDB" id="A0A0F8XEJ5"/>
<evidence type="ECO:0000313" key="1">
    <source>
        <dbReference type="EMBL" id="KKK59350.1"/>
    </source>
</evidence>
<accession>A0A0F8XEJ5</accession>
<protein>
    <submittedName>
        <fullName evidence="1">Uncharacterized protein</fullName>
    </submittedName>
</protein>
<gene>
    <name evidence="1" type="ORF">LCGC14_3035250</name>
</gene>
<sequence>MLKLLKIIPNLDKQEYLNCKIKSNIQTIEYYNLTEKSNKNIVVNKLKLENGKLELKMIKLKEGN</sequence>
<reference evidence="1" key="1">
    <citation type="journal article" date="2015" name="Nature">
        <title>Complex archaea that bridge the gap between prokaryotes and eukaryotes.</title>
        <authorList>
            <person name="Spang A."/>
            <person name="Saw J.H."/>
            <person name="Jorgensen S.L."/>
            <person name="Zaremba-Niedzwiedzka K."/>
            <person name="Martijn J."/>
            <person name="Lind A.E."/>
            <person name="van Eijk R."/>
            <person name="Schleper C."/>
            <person name="Guy L."/>
            <person name="Ettema T.J."/>
        </authorList>
    </citation>
    <scope>NUCLEOTIDE SEQUENCE</scope>
</reference>
<proteinExistence type="predicted"/>
<dbReference type="EMBL" id="LAZR01063521">
    <property type="protein sequence ID" value="KKK59350.1"/>
    <property type="molecule type" value="Genomic_DNA"/>
</dbReference>
<name>A0A0F8XEJ5_9ZZZZ</name>